<keyword evidence="3" id="KW-1185">Reference proteome</keyword>
<feature type="compositionally biased region" description="Acidic residues" evidence="1">
    <location>
        <begin position="574"/>
        <end position="597"/>
    </location>
</feature>
<feature type="region of interest" description="Disordered" evidence="1">
    <location>
        <begin position="1015"/>
        <end position="1051"/>
    </location>
</feature>
<dbReference type="EMBL" id="JAYKXP010000143">
    <property type="protein sequence ID" value="KAK7022919.1"/>
    <property type="molecule type" value="Genomic_DNA"/>
</dbReference>
<dbReference type="AlphaFoldDB" id="A0AAW0BC95"/>
<feature type="region of interest" description="Disordered" evidence="1">
    <location>
        <begin position="253"/>
        <end position="278"/>
    </location>
</feature>
<organism evidence="2 3">
    <name type="scientific">Paramarasmius palmivorus</name>
    <dbReference type="NCBI Taxonomy" id="297713"/>
    <lineage>
        <taxon>Eukaryota</taxon>
        <taxon>Fungi</taxon>
        <taxon>Dikarya</taxon>
        <taxon>Basidiomycota</taxon>
        <taxon>Agaricomycotina</taxon>
        <taxon>Agaricomycetes</taxon>
        <taxon>Agaricomycetidae</taxon>
        <taxon>Agaricales</taxon>
        <taxon>Marasmiineae</taxon>
        <taxon>Marasmiaceae</taxon>
        <taxon>Paramarasmius</taxon>
    </lineage>
</organism>
<comment type="caution">
    <text evidence="2">The sequence shown here is derived from an EMBL/GenBank/DDBJ whole genome shotgun (WGS) entry which is preliminary data.</text>
</comment>
<name>A0AAW0BC95_9AGAR</name>
<gene>
    <name evidence="2" type="ORF">VNI00_016858</name>
</gene>
<dbReference type="Proteomes" id="UP001383192">
    <property type="component" value="Unassembled WGS sequence"/>
</dbReference>
<feature type="compositionally biased region" description="Polar residues" evidence="1">
    <location>
        <begin position="73"/>
        <end position="90"/>
    </location>
</feature>
<feature type="compositionally biased region" description="Basic and acidic residues" evidence="1">
    <location>
        <begin position="554"/>
        <end position="565"/>
    </location>
</feature>
<evidence type="ECO:0000313" key="2">
    <source>
        <dbReference type="EMBL" id="KAK7022919.1"/>
    </source>
</evidence>
<feature type="compositionally biased region" description="Basic residues" evidence="1">
    <location>
        <begin position="542"/>
        <end position="553"/>
    </location>
</feature>
<feature type="compositionally biased region" description="Polar residues" evidence="1">
    <location>
        <begin position="132"/>
        <end position="150"/>
    </location>
</feature>
<feature type="compositionally biased region" description="Polar residues" evidence="1">
    <location>
        <begin position="791"/>
        <end position="805"/>
    </location>
</feature>
<evidence type="ECO:0000313" key="3">
    <source>
        <dbReference type="Proteomes" id="UP001383192"/>
    </source>
</evidence>
<feature type="region of interest" description="Disordered" evidence="1">
    <location>
        <begin position="789"/>
        <end position="809"/>
    </location>
</feature>
<feature type="compositionally biased region" description="Pro residues" evidence="1">
    <location>
        <begin position="108"/>
        <end position="119"/>
    </location>
</feature>
<feature type="region of interest" description="Disordered" evidence="1">
    <location>
        <begin position="1"/>
        <end position="212"/>
    </location>
</feature>
<feature type="region of interest" description="Disordered" evidence="1">
    <location>
        <begin position="503"/>
        <end position="620"/>
    </location>
</feature>
<accession>A0AAW0BC95</accession>
<reference evidence="2 3" key="1">
    <citation type="submission" date="2024-01" db="EMBL/GenBank/DDBJ databases">
        <title>A draft genome for a cacao thread blight-causing isolate of Paramarasmius palmivorus.</title>
        <authorList>
            <person name="Baruah I.K."/>
            <person name="Bukari Y."/>
            <person name="Amoako-Attah I."/>
            <person name="Meinhardt L.W."/>
            <person name="Bailey B.A."/>
            <person name="Cohen S.P."/>
        </authorList>
    </citation>
    <scope>NUCLEOTIDE SEQUENCE [LARGE SCALE GENOMIC DNA]</scope>
    <source>
        <strain evidence="2 3">GH-12</strain>
    </source>
</reference>
<sequence>MSAPSLPPEIFAQSPDDPGSQSVQMSLSPPPPSEPLSRLTRQCQLSVVEEDTIHGAASSSSPSAVSEKGSVTEGFSSTAPPGQLPSQDENSCPIITPTIPIHVDVPSDDPPAPSSPAAPPQSTDVTPDIPVSTPSVDVSNSSPAAESSGNAPVKNCPTAPCTPKRVKTTLVATPSSSKTPRSSKRVLTRLSPTKAASKGKKKAGNPGNFHGKPLEFLHEELKIYRGLKPRSKARSQFYINNFVKFKEKFPDYKLPSRKSPPPLEELTPEQRGSMSEKEIKEWEKSYKRKLESRERNDDECLRDALKTWFQWQGGDVRAKDRISVGRFLQQVKVNDRAPKKKHISQVVMSHPDFKDQVKDLSKETGRDDRLLKRTEAATTFLKTLTEDQRKVLEENINKEYQEAKVLWSARKEGSDSEKYRHAQEMYRKSLGRIVQPFLDGLRETTGLDVGLLIGEDVDGQGNWDGAIAQAKGAPKLVDFDPEKVDTNFINYFYRWLQHLRSLSPSKEGGQSAEGQDSNATSSAAGPSVEEASTIPVAEKQKSGKKPRKGKGKALSHEGSDTDLGKESVSGESDWSTDDEDDEEAGQDKDDEGEEMVLENEGLHDSGSEGEGGLTYEQEQARNIRRNKAWLKDLGLDRPLFDKKQPRQKRTKKARIDETVTAGPPRQSARNKTDVETSKQTEALQNQADEDSISNKDEPEQQVDDKGKLTEMSKLFIEDKANMPEFLDLVNSLTVIGSPENLAWIAYISELSEWLEFDGNAETMPKAPGLKPTVDSSPLATPTSLADKLLSTDGSSTLHPTPSNDSIGEADRGHLSARVVCAEVVEAYRTVVVPHREAFPISELDDGPIKDVMTYLTMLPKEKDARPPEYTSAIFLWYDLQELWESQGYKRGKLPMTERPQLIHQWCKKGRVRGFEPVRGAESDPEYLRRQFWVWWSAANPEWRRHEGIYVLPRIDGDLSMLHQPGKDGLVLFLVILRWWYDLADGIDSDGMWTEGVKSVTCAMEALISELSLNSGGGVKTTGNGEEGSKKRKRGSGRSIHERQSASKRRKA</sequence>
<feature type="compositionally biased region" description="Basic and acidic residues" evidence="1">
    <location>
        <begin position="692"/>
        <end position="707"/>
    </location>
</feature>
<proteinExistence type="predicted"/>
<feature type="region of interest" description="Disordered" evidence="1">
    <location>
        <begin position="634"/>
        <end position="707"/>
    </location>
</feature>
<feature type="compositionally biased region" description="Polar residues" evidence="1">
    <location>
        <begin position="512"/>
        <end position="524"/>
    </location>
</feature>
<feature type="compositionally biased region" description="Basic and acidic residues" evidence="1">
    <location>
        <begin position="634"/>
        <end position="644"/>
    </location>
</feature>
<protein>
    <submittedName>
        <fullName evidence="2">Uncharacterized protein</fullName>
    </submittedName>
</protein>
<feature type="compositionally biased region" description="Low complexity" evidence="1">
    <location>
        <begin position="56"/>
        <end position="66"/>
    </location>
</feature>
<evidence type="ECO:0000256" key="1">
    <source>
        <dbReference type="SAM" id="MobiDB-lite"/>
    </source>
</evidence>